<dbReference type="AlphaFoldDB" id="F4L3E2"/>
<reference evidence="1 2" key="1">
    <citation type="journal article" date="2011" name="Stand. Genomic Sci.">
        <title>Complete genome sequence of Haliscomenobacter hydrossis type strain (O).</title>
        <authorList>
            <consortium name="US DOE Joint Genome Institute (JGI-PGF)"/>
            <person name="Daligault H."/>
            <person name="Lapidus A."/>
            <person name="Zeytun A."/>
            <person name="Nolan M."/>
            <person name="Lucas S."/>
            <person name="Del Rio T.G."/>
            <person name="Tice H."/>
            <person name="Cheng J.F."/>
            <person name="Tapia R."/>
            <person name="Han C."/>
            <person name="Goodwin L."/>
            <person name="Pitluck S."/>
            <person name="Liolios K."/>
            <person name="Pagani I."/>
            <person name="Ivanova N."/>
            <person name="Huntemann M."/>
            <person name="Mavromatis K."/>
            <person name="Mikhailova N."/>
            <person name="Pati A."/>
            <person name="Chen A."/>
            <person name="Palaniappan K."/>
            <person name="Land M."/>
            <person name="Hauser L."/>
            <person name="Brambilla E.M."/>
            <person name="Rohde M."/>
            <person name="Verbarg S."/>
            <person name="Goker M."/>
            <person name="Bristow J."/>
            <person name="Eisen J.A."/>
            <person name="Markowitz V."/>
            <person name="Hugenholtz P."/>
            <person name="Kyrpides N.C."/>
            <person name="Klenk H.P."/>
            <person name="Woyke T."/>
        </authorList>
    </citation>
    <scope>NUCLEOTIDE SEQUENCE [LARGE SCALE GENOMIC DNA]</scope>
    <source>
        <strain evidence="2">ATCC 27775 / DSM 1100 / LMG 10767 / O</strain>
    </source>
</reference>
<sequence>MTSVLLILRWLRQESNSDTIPYEWLELLKIFFNYFSSYQKEQKLIFYFCQQCT</sequence>
<proteinExistence type="predicted"/>
<gene>
    <name evidence="1" type="ordered locus">Halhy_5093</name>
</gene>
<keyword evidence="2" id="KW-1185">Reference proteome</keyword>
<protein>
    <submittedName>
        <fullName evidence="1">Uncharacterized protein</fullName>
    </submittedName>
</protein>
<organism evidence="1 2">
    <name type="scientific">Haliscomenobacter hydrossis (strain ATCC 27775 / DSM 1100 / LMG 10767 / O)</name>
    <dbReference type="NCBI Taxonomy" id="760192"/>
    <lineage>
        <taxon>Bacteria</taxon>
        <taxon>Pseudomonadati</taxon>
        <taxon>Bacteroidota</taxon>
        <taxon>Saprospiria</taxon>
        <taxon>Saprospirales</taxon>
        <taxon>Haliscomenobacteraceae</taxon>
        <taxon>Haliscomenobacter</taxon>
    </lineage>
</organism>
<evidence type="ECO:0000313" key="1">
    <source>
        <dbReference type="EMBL" id="AEE52919.1"/>
    </source>
</evidence>
<accession>F4L3E2</accession>
<reference key="2">
    <citation type="submission" date="2011-04" db="EMBL/GenBank/DDBJ databases">
        <title>Complete sequence of chromosome of Haliscomenobacter hydrossis DSM 1100.</title>
        <authorList>
            <consortium name="US DOE Joint Genome Institute (JGI-PGF)"/>
            <person name="Lucas S."/>
            <person name="Han J."/>
            <person name="Lapidus A."/>
            <person name="Bruce D."/>
            <person name="Goodwin L."/>
            <person name="Pitluck S."/>
            <person name="Peters L."/>
            <person name="Kyrpides N."/>
            <person name="Mavromatis K."/>
            <person name="Ivanova N."/>
            <person name="Ovchinnikova G."/>
            <person name="Pagani I."/>
            <person name="Daligault H."/>
            <person name="Detter J.C."/>
            <person name="Han C."/>
            <person name="Land M."/>
            <person name="Hauser L."/>
            <person name="Markowitz V."/>
            <person name="Cheng J.-F."/>
            <person name="Hugenholtz P."/>
            <person name="Woyke T."/>
            <person name="Wu D."/>
            <person name="Verbarg S."/>
            <person name="Frueling A."/>
            <person name="Brambilla E."/>
            <person name="Klenk H.-P."/>
            <person name="Eisen J.A."/>
        </authorList>
    </citation>
    <scope>NUCLEOTIDE SEQUENCE</scope>
    <source>
        <strain>DSM 1100</strain>
    </source>
</reference>
<dbReference type="Proteomes" id="UP000008461">
    <property type="component" value="Chromosome"/>
</dbReference>
<dbReference type="STRING" id="760192.Halhy_5093"/>
<evidence type="ECO:0000313" key="2">
    <source>
        <dbReference type="Proteomes" id="UP000008461"/>
    </source>
</evidence>
<name>F4L3E2_HALH1</name>
<dbReference type="HOGENOM" id="CLU_3062134_0_0_10"/>
<dbReference type="EMBL" id="CP002691">
    <property type="protein sequence ID" value="AEE52919.1"/>
    <property type="molecule type" value="Genomic_DNA"/>
</dbReference>
<dbReference type="KEGG" id="hhy:Halhy_5093"/>